<name>A0ABY6BFR6_9GAMM</name>
<dbReference type="SUPFAM" id="SSF46689">
    <property type="entry name" value="Homeodomain-like"/>
    <property type="match status" value="1"/>
</dbReference>
<evidence type="ECO:0000256" key="1">
    <source>
        <dbReference type="ARBA" id="ARBA00023125"/>
    </source>
</evidence>
<sequence length="200" mass="21564">MNTEDSGRTAGTGAERHGHLLIIDDDTVFAQVLARAMTTRGFATSVAHDAATALAATRRDLPTHAVLDLKLGADNGLALIPQLLAQAPKLRILLLTGYASIATAVEAIKRGAHDYLAKPVDADAVLRALLDEGGTEGDPSAADEADTPPLRRLEWEHIQRVLAECEGNISEAARRLGLHRRTLQRKLAKHPVRERPNRST</sequence>
<dbReference type="Proteomes" id="UP001064632">
    <property type="component" value="Chromosome"/>
</dbReference>
<dbReference type="PRINTS" id="PR01590">
    <property type="entry name" value="HTHFIS"/>
</dbReference>
<accession>A0ABY6BFR6</accession>
<dbReference type="PROSITE" id="PS50110">
    <property type="entry name" value="RESPONSE_REGULATORY"/>
    <property type="match status" value="1"/>
</dbReference>
<evidence type="ECO:0000256" key="2">
    <source>
        <dbReference type="PROSITE-ProRule" id="PRU00169"/>
    </source>
</evidence>
<evidence type="ECO:0000259" key="3">
    <source>
        <dbReference type="PROSITE" id="PS50110"/>
    </source>
</evidence>
<dbReference type="Gene3D" id="3.40.50.2300">
    <property type="match status" value="1"/>
</dbReference>
<keyword evidence="2" id="KW-0597">Phosphoprotein</keyword>
<dbReference type="PANTHER" id="PTHR32071">
    <property type="entry name" value="TRANSCRIPTIONAL REGULATORY PROTEIN"/>
    <property type="match status" value="1"/>
</dbReference>
<feature type="domain" description="Response regulatory" evidence="3">
    <location>
        <begin position="19"/>
        <end position="133"/>
    </location>
</feature>
<keyword evidence="5" id="KW-1185">Reference proteome</keyword>
<protein>
    <submittedName>
        <fullName evidence="4">Response regulator</fullName>
    </submittedName>
</protein>
<keyword evidence="1" id="KW-0238">DNA-binding</keyword>
<dbReference type="CDD" id="cd17563">
    <property type="entry name" value="REC_RegA-like"/>
    <property type="match status" value="1"/>
</dbReference>
<dbReference type="InterPro" id="IPR009057">
    <property type="entry name" value="Homeodomain-like_sf"/>
</dbReference>
<dbReference type="PANTHER" id="PTHR32071:SF117">
    <property type="entry name" value="PTS-DEPENDENT DIHYDROXYACETONE KINASE OPERON REGULATORY PROTEIN-RELATED"/>
    <property type="match status" value="1"/>
</dbReference>
<dbReference type="EMBL" id="CP104694">
    <property type="protein sequence ID" value="UXI67451.1"/>
    <property type="molecule type" value="Genomic_DNA"/>
</dbReference>
<dbReference type="InterPro" id="IPR011006">
    <property type="entry name" value="CheY-like_superfamily"/>
</dbReference>
<dbReference type="InterPro" id="IPR001789">
    <property type="entry name" value="Sig_transdc_resp-reg_receiver"/>
</dbReference>
<dbReference type="Pfam" id="PF00072">
    <property type="entry name" value="Response_reg"/>
    <property type="match status" value="1"/>
</dbReference>
<dbReference type="SUPFAM" id="SSF52172">
    <property type="entry name" value="CheY-like"/>
    <property type="match status" value="1"/>
</dbReference>
<dbReference type="RefSeq" id="WP_261694421.1">
    <property type="nucleotide sequence ID" value="NZ_CP104694.1"/>
</dbReference>
<dbReference type="Gene3D" id="1.10.10.60">
    <property type="entry name" value="Homeodomain-like"/>
    <property type="match status" value="1"/>
</dbReference>
<evidence type="ECO:0000313" key="5">
    <source>
        <dbReference type="Proteomes" id="UP001064632"/>
    </source>
</evidence>
<evidence type="ECO:0000313" key="4">
    <source>
        <dbReference type="EMBL" id="UXI67451.1"/>
    </source>
</evidence>
<organism evidence="4 5">
    <name type="scientific">Tahibacter amnicola</name>
    <dbReference type="NCBI Taxonomy" id="2976241"/>
    <lineage>
        <taxon>Bacteria</taxon>
        <taxon>Pseudomonadati</taxon>
        <taxon>Pseudomonadota</taxon>
        <taxon>Gammaproteobacteria</taxon>
        <taxon>Lysobacterales</taxon>
        <taxon>Rhodanobacteraceae</taxon>
        <taxon>Tahibacter</taxon>
    </lineage>
</organism>
<feature type="modified residue" description="4-aspartylphosphate" evidence="2">
    <location>
        <position position="68"/>
    </location>
</feature>
<dbReference type="Pfam" id="PF02954">
    <property type="entry name" value="HTH_8"/>
    <property type="match status" value="1"/>
</dbReference>
<reference evidence="4" key="1">
    <citation type="submission" date="2022-09" db="EMBL/GenBank/DDBJ databases">
        <title>Tahibacter sp. nov., isolated from a fresh water.</title>
        <authorList>
            <person name="Baek J.H."/>
            <person name="Lee J.K."/>
            <person name="Kim J.M."/>
            <person name="Jeon C.O."/>
        </authorList>
    </citation>
    <scope>NUCLEOTIDE SEQUENCE</scope>
    <source>
        <strain evidence="4">W38</strain>
    </source>
</reference>
<dbReference type="InterPro" id="IPR002197">
    <property type="entry name" value="HTH_Fis"/>
</dbReference>
<gene>
    <name evidence="4" type="ORF">N4264_22370</name>
</gene>
<dbReference type="SMART" id="SM00448">
    <property type="entry name" value="REC"/>
    <property type="match status" value="1"/>
</dbReference>
<proteinExistence type="predicted"/>